<gene>
    <name evidence="3" type="ORF">A8926_4515</name>
</gene>
<comment type="similarity">
    <text evidence="1 2">Belongs to the cytochrome P450 family.</text>
</comment>
<evidence type="ECO:0000313" key="3">
    <source>
        <dbReference type="EMBL" id="PKW16661.1"/>
    </source>
</evidence>
<evidence type="ECO:0000256" key="2">
    <source>
        <dbReference type="RuleBase" id="RU000461"/>
    </source>
</evidence>
<dbReference type="Gene3D" id="1.10.630.10">
    <property type="entry name" value="Cytochrome P450"/>
    <property type="match status" value="1"/>
</dbReference>
<evidence type="ECO:0000313" key="4">
    <source>
        <dbReference type="Proteomes" id="UP000233786"/>
    </source>
</evidence>
<dbReference type="InterPro" id="IPR001128">
    <property type="entry name" value="Cyt_P450"/>
</dbReference>
<keyword evidence="2" id="KW-0349">Heme</keyword>
<name>A0A2N3Y1C8_SACSN</name>
<dbReference type="SUPFAM" id="SSF48264">
    <property type="entry name" value="Cytochrome P450"/>
    <property type="match status" value="1"/>
</dbReference>
<dbReference type="EMBL" id="PJNB01000001">
    <property type="protein sequence ID" value="PKW16661.1"/>
    <property type="molecule type" value="Genomic_DNA"/>
</dbReference>
<dbReference type="PANTHER" id="PTHR46696">
    <property type="entry name" value="P450, PUTATIVE (EUROFUNG)-RELATED"/>
    <property type="match status" value="1"/>
</dbReference>
<keyword evidence="2" id="KW-0560">Oxidoreductase</keyword>
<dbReference type="Pfam" id="PF00067">
    <property type="entry name" value="p450"/>
    <property type="match status" value="1"/>
</dbReference>
<dbReference type="GO" id="GO:0004497">
    <property type="term" value="F:monooxygenase activity"/>
    <property type="evidence" value="ECO:0007669"/>
    <property type="project" value="UniProtKB-KW"/>
</dbReference>
<keyword evidence="2" id="KW-0408">Iron</keyword>
<accession>A0A2N3Y1C8</accession>
<dbReference type="RefSeq" id="WP_044574762.1">
    <property type="nucleotide sequence ID" value="NZ_PJNB01000001.1"/>
</dbReference>
<dbReference type="STRING" id="994479.GCA_000194155_04450"/>
<evidence type="ECO:0008006" key="5">
    <source>
        <dbReference type="Google" id="ProtNLM"/>
    </source>
</evidence>
<comment type="caution">
    <text evidence="3">The sequence shown here is derived from an EMBL/GenBank/DDBJ whole genome shotgun (WGS) entry which is preliminary data.</text>
</comment>
<protein>
    <recommendedName>
        <fullName evidence="5">Cytochrome P450</fullName>
    </recommendedName>
</protein>
<reference evidence="3" key="1">
    <citation type="submission" date="2017-12" db="EMBL/GenBank/DDBJ databases">
        <title>Sequencing the genomes of 1000 Actinobacteria strains.</title>
        <authorList>
            <person name="Klenk H.-P."/>
        </authorList>
    </citation>
    <scope>NUCLEOTIDE SEQUENCE [LARGE SCALE GENOMIC DNA]</scope>
    <source>
        <strain evidence="3">DSM 44228</strain>
    </source>
</reference>
<dbReference type="Proteomes" id="UP000233786">
    <property type="component" value="Unassembled WGS sequence"/>
</dbReference>
<dbReference type="AlphaFoldDB" id="A0A2N3Y1C8"/>
<dbReference type="PROSITE" id="PS00086">
    <property type="entry name" value="CYTOCHROME_P450"/>
    <property type="match status" value="1"/>
</dbReference>
<sequence>MNSLPAEGRCPVAPIGFDLLDPAALRAPSSAYVSARQEMPVFWYPSLNVWIITCYQDVFRYLNDQESFRTSNRDAVTVPEGFAERYPASLLNHILPALDPPALTAPKRVLQEGFSKPRLRSFEQRITTRAHKLIDGFEAEGKADLLQAYCAPLTMHTLLGLLGLPDNDADRVRRLGDAAIRVLASAHVPLDEPELSEVWEEYIEGQEYFRRIADERATAPGDDVISLLATATDDRAPAARLLDRERVALIVTELAFTGHDTTAQLMASMLAHLSEFPALREELRRDPGLWPNVAEESLRRHPPATFAARAAVRDLEIGGALIRKGDTAWFALAGASNDPAHYDDPEVYDIRRPRPTDHLSFGRGPHACPGSPLARLQATLGVRILLERLPDLSTDPDDPATFAPTVIVSKRDRMPVRWSQVRQSPELT</sequence>
<keyword evidence="2" id="KW-0479">Metal-binding</keyword>
<keyword evidence="4" id="KW-1185">Reference proteome</keyword>
<dbReference type="GO" id="GO:0020037">
    <property type="term" value="F:heme binding"/>
    <property type="evidence" value="ECO:0007669"/>
    <property type="project" value="InterPro"/>
</dbReference>
<proteinExistence type="inferred from homology"/>
<dbReference type="GO" id="GO:0005506">
    <property type="term" value="F:iron ion binding"/>
    <property type="evidence" value="ECO:0007669"/>
    <property type="project" value="InterPro"/>
</dbReference>
<dbReference type="GO" id="GO:0016705">
    <property type="term" value="F:oxidoreductase activity, acting on paired donors, with incorporation or reduction of molecular oxygen"/>
    <property type="evidence" value="ECO:0007669"/>
    <property type="project" value="InterPro"/>
</dbReference>
<keyword evidence="2" id="KW-0503">Monooxygenase</keyword>
<dbReference type="PANTHER" id="PTHR46696:SF6">
    <property type="entry name" value="P450, PUTATIVE (EUROFUNG)-RELATED"/>
    <property type="match status" value="1"/>
</dbReference>
<organism evidence="3 4">
    <name type="scientific">Saccharopolyspora spinosa</name>
    <dbReference type="NCBI Taxonomy" id="60894"/>
    <lineage>
        <taxon>Bacteria</taxon>
        <taxon>Bacillati</taxon>
        <taxon>Actinomycetota</taxon>
        <taxon>Actinomycetes</taxon>
        <taxon>Pseudonocardiales</taxon>
        <taxon>Pseudonocardiaceae</taxon>
        <taxon>Saccharopolyspora</taxon>
    </lineage>
</organism>
<dbReference type="InterPro" id="IPR036396">
    <property type="entry name" value="Cyt_P450_sf"/>
</dbReference>
<dbReference type="InterPro" id="IPR017972">
    <property type="entry name" value="Cyt_P450_CS"/>
</dbReference>
<dbReference type="InterPro" id="IPR002397">
    <property type="entry name" value="Cyt_P450_B"/>
</dbReference>
<evidence type="ECO:0000256" key="1">
    <source>
        <dbReference type="ARBA" id="ARBA00010617"/>
    </source>
</evidence>
<dbReference type="PRINTS" id="PR00359">
    <property type="entry name" value="BP450"/>
</dbReference>